<proteinExistence type="inferred from homology"/>
<dbReference type="Pfam" id="PF02195">
    <property type="entry name" value="ParB_N"/>
    <property type="match status" value="1"/>
</dbReference>
<evidence type="ECO:0000313" key="5">
    <source>
        <dbReference type="EMBL" id="NMV41215.1"/>
    </source>
</evidence>
<dbReference type="GO" id="GO:0005694">
    <property type="term" value="C:chromosome"/>
    <property type="evidence" value="ECO:0007669"/>
    <property type="project" value="TreeGrafter"/>
</dbReference>
<dbReference type="InterPro" id="IPR004437">
    <property type="entry name" value="ParB/RepB/Spo0J"/>
</dbReference>
<dbReference type="Gene3D" id="1.10.10.2830">
    <property type="match status" value="1"/>
</dbReference>
<comment type="similarity">
    <text evidence="1">Belongs to the ParB family.</text>
</comment>
<gene>
    <name evidence="5" type="ORF">HGR00_25185</name>
</gene>
<keyword evidence="2" id="KW-0159">Chromosome partition</keyword>
<dbReference type="NCBIfam" id="TIGR00180">
    <property type="entry name" value="parB_part"/>
    <property type="match status" value="1"/>
</dbReference>
<evidence type="ECO:0000256" key="2">
    <source>
        <dbReference type="ARBA" id="ARBA00022829"/>
    </source>
</evidence>
<dbReference type="PANTHER" id="PTHR33375">
    <property type="entry name" value="CHROMOSOME-PARTITIONING PROTEIN PARB-RELATED"/>
    <property type="match status" value="1"/>
</dbReference>
<name>A0A848P797_9RALS</name>
<feature type="domain" description="ParB-like N-terminal" evidence="4">
    <location>
        <begin position="86"/>
        <end position="184"/>
    </location>
</feature>
<feature type="region of interest" description="Disordered" evidence="3">
    <location>
        <begin position="1"/>
        <end position="82"/>
    </location>
</feature>
<comment type="caution">
    <text evidence="5">The sequence shown here is derived from an EMBL/GenBank/DDBJ whole genome shotgun (WGS) entry which is preliminary data.</text>
</comment>
<dbReference type="SUPFAM" id="SSF110849">
    <property type="entry name" value="ParB/Sulfiredoxin"/>
    <property type="match status" value="1"/>
</dbReference>
<dbReference type="PANTHER" id="PTHR33375:SF1">
    <property type="entry name" value="CHROMOSOME-PARTITIONING PROTEIN PARB-RELATED"/>
    <property type="match status" value="1"/>
</dbReference>
<dbReference type="InterPro" id="IPR041468">
    <property type="entry name" value="HTH_ParB/Spo0J"/>
</dbReference>
<dbReference type="AlphaFoldDB" id="A0A848P797"/>
<dbReference type="Proteomes" id="UP000575469">
    <property type="component" value="Unassembled WGS sequence"/>
</dbReference>
<dbReference type="InterPro" id="IPR050336">
    <property type="entry name" value="Chromosome_partition/occlusion"/>
</dbReference>
<evidence type="ECO:0000313" key="6">
    <source>
        <dbReference type="Proteomes" id="UP000575469"/>
    </source>
</evidence>
<reference evidence="5 6" key="1">
    <citation type="submission" date="2020-04" db="EMBL/GenBank/DDBJ databases">
        <title>Ralstonia insidiosa genome sequencing and assembly.</title>
        <authorList>
            <person name="Martins R.C.R."/>
            <person name="Perdigao-Neto L.V."/>
            <person name="Levin A.S.S."/>
            <person name="Costa S.F."/>
        </authorList>
    </citation>
    <scope>NUCLEOTIDE SEQUENCE [LARGE SCALE GENOMIC DNA]</scope>
    <source>
        <strain evidence="5 6">5047</strain>
    </source>
</reference>
<dbReference type="RefSeq" id="WP_012435609.1">
    <property type="nucleotide sequence ID" value="NZ_CP192492.1"/>
</dbReference>
<dbReference type="SUPFAM" id="SSF109709">
    <property type="entry name" value="KorB DNA-binding domain-like"/>
    <property type="match status" value="1"/>
</dbReference>
<dbReference type="GO" id="GO:0007059">
    <property type="term" value="P:chromosome segregation"/>
    <property type="evidence" value="ECO:0007669"/>
    <property type="project" value="UniProtKB-KW"/>
</dbReference>
<dbReference type="Pfam" id="PF17762">
    <property type="entry name" value="HTH_ParB"/>
    <property type="match status" value="1"/>
</dbReference>
<organism evidence="5 6">
    <name type="scientific">Ralstonia insidiosa</name>
    <dbReference type="NCBI Taxonomy" id="190721"/>
    <lineage>
        <taxon>Bacteria</taxon>
        <taxon>Pseudomonadati</taxon>
        <taxon>Pseudomonadota</taxon>
        <taxon>Betaproteobacteria</taxon>
        <taxon>Burkholderiales</taxon>
        <taxon>Burkholderiaceae</taxon>
        <taxon>Ralstonia</taxon>
    </lineage>
</organism>
<accession>A0A848P797</accession>
<sequence>MSKNTKDTKVQGASTTKGQPIPKLTLASGLIKGFKNEQQAIQTREREQEPPPASPQEQESQPVTETTANTVEPAAGPTASAVGGRKSIAIADCVSNPYNPRVFYPEAKIQELALTLQREGQIEAIKFTRLPQFPGKYVIIDGERRLRAKRSLGETHIDAEERHDVLPIDLYTTAYRANNDHERQSIFDDAIAWQQLIEQQVVADQNSLAEKVTKDKAYVSKVLSLNALPRAILERMAESADRVGLQAAYCLKLIFDRVGEEGADRHLTAVIEGKRTVRELELILRNLQGPGATAKRSRTRYHQLFDFKADGVQRGQLKTFPDGRISLELKEIPADKQEALAEKLKALVDQELVEPSAG</sequence>
<dbReference type="InterPro" id="IPR036086">
    <property type="entry name" value="ParB/Sulfiredoxin_sf"/>
</dbReference>
<protein>
    <submittedName>
        <fullName evidence="5">ParB/RepB/Spo0J family partition protein</fullName>
    </submittedName>
</protein>
<evidence type="ECO:0000256" key="1">
    <source>
        <dbReference type="ARBA" id="ARBA00006295"/>
    </source>
</evidence>
<dbReference type="EMBL" id="JABBZM010000030">
    <property type="protein sequence ID" value="NMV41215.1"/>
    <property type="molecule type" value="Genomic_DNA"/>
</dbReference>
<dbReference type="Gene3D" id="3.90.1530.10">
    <property type="entry name" value="Conserved hypothetical protein from pyrococcus furiosus pfu- 392566-001, ParB domain"/>
    <property type="match status" value="1"/>
</dbReference>
<dbReference type="GO" id="GO:0003677">
    <property type="term" value="F:DNA binding"/>
    <property type="evidence" value="ECO:0007669"/>
    <property type="project" value="InterPro"/>
</dbReference>
<evidence type="ECO:0000259" key="4">
    <source>
        <dbReference type="SMART" id="SM00470"/>
    </source>
</evidence>
<dbReference type="SMART" id="SM00470">
    <property type="entry name" value="ParB"/>
    <property type="match status" value="1"/>
</dbReference>
<dbReference type="InterPro" id="IPR003115">
    <property type="entry name" value="ParB_N"/>
</dbReference>
<evidence type="ECO:0000256" key="3">
    <source>
        <dbReference type="SAM" id="MobiDB-lite"/>
    </source>
</evidence>